<feature type="region of interest" description="Disordered" evidence="2">
    <location>
        <begin position="279"/>
        <end position="298"/>
    </location>
</feature>
<sequence length="618" mass="68019">METRTEFVPVSCGASLATLVILPGSGSYPAVIVRTLYGRNNLPGLGSFLSSHGYATVIQDVRGSGESSGDFKFLAQEPDDAVETARWVLAQPWCDGRLAVLGISYLSAASIAIAAEFPGQVKAAIWVTAPVRKDILCFQGGALRLHHTLPWVYMRRAPLGCFDPGTLYRKLPLVDAIPQDLNPSWRAMLEEGPRSKFWEENDLWRYVQKVRVPGLHFGGWFDFLLDATLVPYFEMIRSGVPQRLILGPWSHNGIVGTEKISGDISYGYWGKECGDAGSGEERAMAESRDRSDGSGLKGKQGLELGADMDMVDTSSHFVEESVRWLDFWVKGIDADTRGFANRPSRVSYPSGGSSQTGDFQGGFRLRSSVRCFFTGHQPHWEEFDSWPRPNAGVLRLYLGARGSLHTVSHPAVGFPGSGVLSEDMAFIENRPATSDSFIYDPENPVPTEGGAVWAFSKAGLIPGPSVSSIHLRDDVLTYDSEPLDSPLKIFGVPEVELYASSSAPDTDFVAMLLDVDEEDVARYVSDGIVRARYRNGLDREDFLVPGETYLFRIILKGCAHTFGPGHRVRLLITSSNFPKFDRNPNTGEPIYRSRRVQKAVQTVRYGRATPSALVIGTF</sequence>
<dbReference type="InterPro" id="IPR005674">
    <property type="entry name" value="CocE/Ser_esterase"/>
</dbReference>
<dbReference type="Gene3D" id="2.60.120.260">
    <property type="entry name" value="Galactose-binding domain-like"/>
    <property type="match status" value="1"/>
</dbReference>
<proteinExistence type="predicted"/>
<dbReference type="InterPro" id="IPR029058">
    <property type="entry name" value="AB_hydrolase_fold"/>
</dbReference>
<dbReference type="Gene3D" id="1.10.3020.10">
    <property type="entry name" value="alpha-amino acid ester hydrolase ( Helical cap domain)"/>
    <property type="match status" value="1"/>
</dbReference>
<dbReference type="SUPFAM" id="SSF53474">
    <property type="entry name" value="alpha/beta-Hydrolases"/>
    <property type="match status" value="1"/>
</dbReference>
<evidence type="ECO:0000313" key="4">
    <source>
        <dbReference type="EMBL" id="QUL98320.1"/>
    </source>
</evidence>
<keyword evidence="1 4" id="KW-0378">Hydrolase</keyword>
<accession>A0AAT9LB69</accession>
<evidence type="ECO:0000256" key="2">
    <source>
        <dbReference type="SAM" id="MobiDB-lite"/>
    </source>
</evidence>
<dbReference type="EMBL" id="CP062796">
    <property type="protein sequence ID" value="QUL98320.1"/>
    <property type="molecule type" value="Genomic_DNA"/>
</dbReference>
<dbReference type="Gene3D" id="3.40.50.1820">
    <property type="entry name" value="alpha/beta hydrolase"/>
    <property type="match status" value="1"/>
</dbReference>
<reference evidence="4" key="1">
    <citation type="submission" date="2020-10" db="EMBL/GenBank/DDBJ databases">
        <authorList>
            <person name="Kadnikov V."/>
            <person name="Beletsky A.V."/>
            <person name="Mardanov A.V."/>
            <person name="Karnachuk O.V."/>
            <person name="Ravin N.V."/>
        </authorList>
    </citation>
    <scope>NUCLEOTIDE SEQUENCE</scope>
    <source>
        <strain evidence="4">Bu02</strain>
    </source>
</reference>
<feature type="compositionally biased region" description="Basic and acidic residues" evidence="2">
    <location>
        <begin position="279"/>
        <end position="292"/>
    </location>
</feature>
<gene>
    <name evidence="4" type="ORF">IMF26_09885</name>
</gene>
<dbReference type="KEGG" id="fcz:IMF26_09885"/>
<dbReference type="Pfam" id="PF08530">
    <property type="entry name" value="PepX_C"/>
    <property type="match status" value="1"/>
</dbReference>
<dbReference type="Pfam" id="PF02129">
    <property type="entry name" value="Peptidase_S15"/>
    <property type="match status" value="1"/>
</dbReference>
<reference evidence="4" key="2">
    <citation type="journal article" date="2023" name="Biology">
        <title>Prokaryotic Life Associated with Coal-Fire Gas Vents Revealed by Metagenomics.</title>
        <authorList>
            <person name="Kadnikov V.V."/>
            <person name="Mardanov A.V."/>
            <person name="Beletsky A.V."/>
            <person name="Karnachuk O.V."/>
            <person name="Ravin N.V."/>
        </authorList>
    </citation>
    <scope>NUCLEOTIDE SEQUENCE</scope>
    <source>
        <strain evidence="4">Bu02</strain>
    </source>
</reference>
<organism evidence="4">
    <name type="scientific">Candidatus Fermentithermobacillus carboniphilus</name>
    <dbReference type="NCBI Taxonomy" id="3085328"/>
    <lineage>
        <taxon>Bacteria</taxon>
        <taxon>Bacillati</taxon>
        <taxon>Bacillota</taxon>
        <taxon>Candidatus Fermentithermobacillia</taxon>
        <taxon>Candidatus Fermentithermobacillales</taxon>
        <taxon>Candidatus Fermentithermobacillaceae</taxon>
        <taxon>Candidatus Fermentithermobacillus</taxon>
    </lineage>
</organism>
<dbReference type="InterPro" id="IPR000383">
    <property type="entry name" value="Xaa-Pro-like_dom"/>
</dbReference>
<dbReference type="NCBIfam" id="TIGR00976">
    <property type="entry name" value="CocE_NonD"/>
    <property type="match status" value="2"/>
</dbReference>
<name>A0AAT9LB69_9FIRM</name>
<evidence type="ECO:0000256" key="1">
    <source>
        <dbReference type="ARBA" id="ARBA00022801"/>
    </source>
</evidence>
<protein>
    <submittedName>
        <fullName evidence="4">CocE/NonD family hydrolase</fullName>
    </submittedName>
</protein>
<dbReference type="InterPro" id="IPR013736">
    <property type="entry name" value="Xaa-Pro_dipept_C"/>
</dbReference>
<dbReference type="GO" id="GO:0008239">
    <property type="term" value="F:dipeptidyl-peptidase activity"/>
    <property type="evidence" value="ECO:0007669"/>
    <property type="project" value="InterPro"/>
</dbReference>
<dbReference type="AlphaFoldDB" id="A0AAT9LB69"/>
<evidence type="ECO:0000259" key="3">
    <source>
        <dbReference type="SMART" id="SM00939"/>
    </source>
</evidence>
<dbReference type="InterPro" id="IPR008979">
    <property type="entry name" value="Galactose-bd-like_sf"/>
</dbReference>
<dbReference type="SUPFAM" id="SSF49785">
    <property type="entry name" value="Galactose-binding domain-like"/>
    <property type="match status" value="1"/>
</dbReference>
<feature type="domain" description="Xaa-Pro dipeptidyl-peptidase C-terminal" evidence="3">
    <location>
        <begin position="322"/>
        <end position="614"/>
    </location>
</feature>
<dbReference type="SMART" id="SM00939">
    <property type="entry name" value="PepX_C"/>
    <property type="match status" value="1"/>
</dbReference>